<keyword evidence="2" id="KW-1185">Reference proteome</keyword>
<gene>
    <name evidence="1" type="ORF">FHS42_004572</name>
</gene>
<sequence>MLPTAVSYVAIPMAYKLRPPACPTLSYHP</sequence>
<evidence type="ECO:0000313" key="2">
    <source>
        <dbReference type="Proteomes" id="UP000588098"/>
    </source>
</evidence>
<comment type="caution">
    <text evidence="1">The sequence shown here is derived from an EMBL/GenBank/DDBJ whole genome shotgun (WGS) entry which is preliminary data.</text>
</comment>
<evidence type="ECO:0000313" key="1">
    <source>
        <dbReference type="EMBL" id="MBB5937491.1"/>
    </source>
</evidence>
<reference evidence="1 2" key="1">
    <citation type="submission" date="2020-08" db="EMBL/GenBank/DDBJ databases">
        <title>Genomic Encyclopedia of Type Strains, Phase III (KMG-III): the genomes of soil and plant-associated and newly described type strains.</title>
        <authorList>
            <person name="Whitman W."/>
        </authorList>
    </citation>
    <scope>NUCLEOTIDE SEQUENCE [LARGE SCALE GENOMIC DNA]</scope>
    <source>
        <strain evidence="1 2">CECT 8305</strain>
    </source>
</reference>
<protein>
    <submittedName>
        <fullName evidence="1">Uncharacterized protein</fullName>
    </submittedName>
</protein>
<organism evidence="1 2">
    <name type="scientific">Streptomyces zagrosensis</name>
    <dbReference type="NCBI Taxonomy" id="1042984"/>
    <lineage>
        <taxon>Bacteria</taxon>
        <taxon>Bacillati</taxon>
        <taxon>Actinomycetota</taxon>
        <taxon>Actinomycetes</taxon>
        <taxon>Kitasatosporales</taxon>
        <taxon>Streptomycetaceae</taxon>
        <taxon>Streptomyces</taxon>
    </lineage>
</organism>
<proteinExistence type="predicted"/>
<dbReference type="Proteomes" id="UP000588098">
    <property type="component" value="Unassembled WGS sequence"/>
</dbReference>
<dbReference type="AlphaFoldDB" id="A0A7W9QCA2"/>
<name>A0A7W9QCA2_9ACTN</name>
<accession>A0A7W9QCA2</accession>
<dbReference type="EMBL" id="JACHJL010000012">
    <property type="protein sequence ID" value="MBB5937491.1"/>
    <property type="molecule type" value="Genomic_DNA"/>
</dbReference>